<dbReference type="EMBL" id="JACASF010000008">
    <property type="protein sequence ID" value="KAF6462225.1"/>
    <property type="molecule type" value="Genomic_DNA"/>
</dbReference>
<proteinExistence type="predicted"/>
<organism evidence="1 2">
    <name type="scientific">Molossus molossus</name>
    <name type="common">Pallas' mastiff bat</name>
    <name type="synonym">Vespertilio molossus</name>
    <dbReference type="NCBI Taxonomy" id="27622"/>
    <lineage>
        <taxon>Eukaryota</taxon>
        <taxon>Metazoa</taxon>
        <taxon>Chordata</taxon>
        <taxon>Craniata</taxon>
        <taxon>Vertebrata</taxon>
        <taxon>Euteleostomi</taxon>
        <taxon>Mammalia</taxon>
        <taxon>Eutheria</taxon>
        <taxon>Laurasiatheria</taxon>
        <taxon>Chiroptera</taxon>
        <taxon>Yangochiroptera</taxon>
        <taxon>Molossidae</taxon>
        <taxon>Molossus</taxon>
    </lineage>
</organism>
<comment type="caution">
    <text evidence="1">The sequence shown here is derived from an EMBL/GenBank/DDBJ whole genome shotgun (WGS) entry which is preliminary data.</text>
</comment>
<evidence type="ECO:0000313" key="1">
    <source>
        <dbReference type="EMBL" id="KAF6462225.1"/>
    </source>
</evidence>
<dbReference type="Proteomes" id="UP000550707">
    <property type="component" value="Unassembled WGS sequence"/>
</dbReference>
<reference evidence="1 2" key="1">
    <citation type="journal article" date="2020" name="Nature">
        <title>Six reference-quality genomes reveal evolution of bat adaptations.</title>
        <authorList>
            <person name="Jebb D."/>
            <person name="Huang Z."/>
            <person name="Pippel M."/>
            <person name="Hughes G.M."/>
            <person name="Lavrichenko K."/>
            <person name="Devanna P."/>
            <person name="Winkler S."/>
            <person name="Jermiin L.S."/>
            <person name="Skirmuntt E.C."/>
            <person name="Katzourakis A."/>
            <person name="Burkitt-Gray L."/>
            <person name="Ray D.A."/>
            <person name="Sullivan K.A.M."/>
            <person name="Roscito J.G."/>
            <person name="Kirilenko B.M."/>
            <person name="Davalos L.M."/>
            <person name="Corthals A.P."/>
            <person name="Power M.L."/>
            <person name="Jones G."/>
            <person name="Ransome R.D."/>
            <person name="Dechmann D.K.N."/>
            <person name="Locatelli A.G."/>
            <person name="Puechmaille S.J."/>
            <person name="Fedrigo O."/>
            <person name="Jarvis E.D."/>
            <person name="Hiller M."/>
            <person name="Vernes S.C."/>
            <person name="Myers E.W."/>
            <person name="Teeling E.C."/>
        </authorList>
    </citation>
    <scope>NUCLEOTIDE SEQUENCE [LARGE SCALE GENOMIC DNA]</scope>
    <source>
        <strain evidence="1">MMolMol1</strain>
        <tissue evidence="1">Muscle</tissue>
    </source>
</reference>
<dbReference type="AlphaFoldDB" id="A0A7J8GRD9"/>
<protein>
    <submittedName>
        <fullName evidence="1">Uncharacterized protein</fullName>
    </submittedName>
</protein>
<keyword evidence="2" id="KW-1185">Reference proteome</keyword>
<accession>A0A7J8GRD9</accession>
<evidence type="ECO:0000313" key="2">
    <source>
        <dbReference type="Proteomes" id="UP000550707"/>
    </source>
</evidence>
<dbReference type="InParanoid" id="A0A7J8GRD9"/>
<gene>
    <name evidence="1" type="ORF">HJG59_011273</name>
</gene>
<name>A0A7J8GRD9_MOLMO</name>
<sequence length="149" mass="16213">MGKSLLASFGFQDLPREKVETPLLAGPPRALQLPSRWPTPAPGTGVLGAFFVCSHAASLPPSGPGPKDTLAQGSEDAVIRWPEIPKLNPFAELGLNLPLATRYPLPRARPAHRHPFNPHSHRHLGFSPVLQAEKVRLRLHPEDSPTGQR</sequence>